<dbReference type="EMBL" id="LCRD01000064">
    <property type="protein sequence ID" value="KKW28679.1"/>
    <property type="molecule type" value="Genomic_DNA"/>
</dbReference>
<name>A0A0G2A8N5_9BACT</name>
<reference evidence="1 2" key="1">
    <citation type="journal article" date="2015" name="Nature">
        <title>rRNA introns, odd ribosomes, and small enigmatic genomes across a large radiation of phyla.</title>
        <authorList>
            <person name="Brown C.T."/>
            <person name="Hug L.A."/>
            <person name="Thomas B.C."/>
            <person name="Sharon I."/>
            <person name="Castelle C.J."/>
            <person name="Singh A."/>
            <person name="Wilkins M.J."/>
            <person name="Williams K.H."/>
            <person name="Banfield J.F."/>
        </authorList>
    </citation>
    <scope>NUCLEOTIDE SEQUENCE [LARGE SCALE GENOMIC DNA]</scope>
</reference>
<evidence type="ECO:0000313" key="1">
    <source>
        <dbReference type="EMBL" id="KKW28679.1"/>
    </source>
</evidence>
<proteinExistence type="predicted"/>
<sequence length="119" mass="13818">MADPAYRSSGPVMDRIFLFDRQAKKHVSPTEITFIEFFPCDGTVAFNTDKGRLLMCENDLGDGSDDKLLCPDDPFVREMMVVAVSLMSHKYFYERVHTSKNYIRYDALKRKRIRPRVTS</sequence>
<gene>
    <name evidence="1" type="ORF">UY72_C0064G0007</name>
</gene>
<accession>A0A0G2A8N5</accession>
<protein>
    <submittedName>
        <fullName evidence="1">Uncharacterized protein</fullName>
    </submittedName>
</protein>
<dbReference type="AlphaFoldDB" id="A0A0G2A8N5"/>
<dbReference type="Proteomes" id="UP000034846">
    <property type="component" value="Unassembled WGS sequence"/>
</dbReference>
<organism evidence="1 2">
    <name type="scientific">Candidatus Uhrbacteria bacterium GW2011_GWD2_52_7</name>
    <dbReference type="NCBI Taxonomy" id="1618989"/>
    <lineage>
        <taxon>Bacteria</taxon>
        <taxon>Candidatus Uhriibacteriota</taxon>
    </lineage>
</organism>
<comment type="caution">
    <text evidence="1">The sequence shown here is derived from an EMBL/GenBank/DDBJ whole genome shotgun (WGS) entry which is preliminary data.</text>
</comment>
<evidence type="ECO:0000313" key="2">
    <source>
        <dbReference type="Proteomes" id="UP000034846"/>
    </source>
</evidence>